<reference evidence="1" key="1">
    <citation type="submission" date="2018-02" db="EMBL/GenBank/DDBJ databases">
        <title>Rhizophora mucronata_Transcriptome.</title>
        <authorList>
            <person name="Meera S.P."/>
            <person name="Sreeshan A."/>
            <person name="Augustine A."/>
        </authorList>
    </citation>
    <scope>NUCLEOTIDE SEQUENCE</scope>
    <source>
        <tissue evidence="1">Leaf</tissue>
    </source>
</reference>
<protein>
    <submittedName>
        <fullName evidence="1">Uncharacterized protein</fullName>
    </submittedName>
</protein>
<dbReference type="AlphaFoldDB" id="A0A2P2PFJ9"/>
<proteinExistence type="predicted"/>
<organism evidence="1">
    <name type="scientific">Rhizophora mucronata</name>
    <name type="common">Asiatic mangrove</name>
    <dbReference type="NCBI Taxonomy" id="61149"/>
    <lineage>
        <taxon>Eukaryota</taxon>
        <taxon>Viridiplantae</taxon>
        <taxon>Streptophyta</taxon>
        <taxon>Embryophyta</taxon>
        <taxon>Tracheophyta</taxon>
        <taxon>Spermatophyta</taxon>
        <taxon>Magnoliopsida</taxon>
        <taxon>eudicotyledons</taxon>
        <taxon>Gunneridae</taxon>
        <taxon>Pentapetalae</taxon>
        <taxon>rosids</taxon>
        <taxon>fabids</taxon>
        <taxon>Malpighiales</taxon>
        <taxon>Rhizophoraceae</taxon>
        <taxon>Rhizophora</taxon>
    </lineage>
</organism>
<dbReference type="EMBL" id="GGEC01073036">
    <property type="protein sequence ID" value="MBX53520.1"/>
    <property type="molecule type" value="Transcribed_RNA"/>
</dbReference>
<sequence>MPFSKLHNCGLLCILNSYVNLMGKGKRVIRAVLGAFSICLLLSRTSK</sequence>
<evidence type="ECO:0000313" key="1">
    <source>
        <dbReference type="EMBL" id="MBX53520.1"/>
    </source>
</evidence>
<accession>A0A2P2PFJ9</accession>
<name>A0A2P2PFJ9_RHIMU</name>